<evidence type="ECO:0000256" key="5">
    <source>
        <dbReference type="ARBA" id="ARBA00022759"/>
    </source>
</evidence>
<dbReference type="Gene3D" id="2.40.70.10">
    <property type="entry name" value="Acid Proteases"/>
    <property type="match status" value="1"/>
</dbReference>
<dbReference type="InterPro" id="IPR012337">
    <property type="entry name" value="RNaseH-like_sf"/>
</dbReference>
<dbReference type="GO" id="GO:0003887">
    <property type="term" value="F:DNA-directed DNA polymerase activity"/>
    <property type="evidence" value="ECO:0007669"/>
    <property type="project" value="UniProtKB-KW"/>
</dbReference>
<keyword evidence="2" id="KW-0808">Transferase</keyword>
<evidence type="ECO:0000256" key="7">
    <source>
        <dbReference type="ARBA" id="ARBA00022918"/>
    </source>
</evidence>
<dbReference type="Gene3D" id="3.10.20.370">
    <property type="match status" value="1"/>
</dbReference>
<dbReference type="InterPro" id="IPR043128">
    <property type="entry name" value="Rev_trsase/Diguanyl_cyclase"/>
</dbReference>
<reference evidence="11" key="1">
    <citation type="journal article" date="2019" name="Sci. Rep.">
        <title>Draft genome of Tanacetum cinerariifolium, the natural source of mosquito coil.</title>
        <authorList>
            <person name="Yamashiro T."/>
            <person name="Shiraishi A."/>
            <person name="Satake H."/>
            <person name="Nakayama K."/>
        </authorList>
    </citation>
    <scope>NUCLEOTIDE SEQUENCE</scope>
</reference>
<dbReference type="InterPro" id="IPR053134">
    <property type="entry name" value="RNA-dir_DNA_polymerase"/>
</dbReference>
<dbReference type="InterPro" id="IPR043502">
    <property type="entry name" value="DNA/RNA_pol_sf"/>
</dbReference>
<dbReference type="PANTHER" id="PTHR24559:SF429">
    <property type="entry name" value="RNA-DIRECTED DNA POLYMERASE HOMOLOG"/>
    <property type="match status" value="1"/>
</dbReference>
<evidence type="ECO:0000256" key="3">
    <source>
        <dbReference type="ARBA" id="ARBA00022695"/>
    </source>
</evidence>
<evidence type="ECO:0000259" key="9">
    <source>
        <dbReference type="Pfam" id="PF00078"/>
    </source>
</evidence>
<dbReference type="InterPro" id="IPR000477">
    <property type="entry name" value="RT_dom"/>
</dbReference>
<dbReference type="Gene3D" id="3.30.420.10">
    <property type="entry name" value="Ribonuclease H-like superfamily/Ribonuclease H"/>
    <property type="match status" value="1"/>
</dbReference>
<feature type="compositionally biased region" description="Polar residues" evidence="8">
    <location>
        <begin position="101"/>
        <end position="115"/>
    </location>
</feature>
<sequence>QDSLNSTASGNFLDKTPRECLAIIESKYKVRYSRNKPIVAKVSTNTSTSSISPDVAELKNMVKALLLDKKDQNQSPAPVKAVEEILTSEPVTSPISEPTITLVSAPKSNPNTSIPYPSRRNNERNREKANNQIEKFYQVFKDMSFKISFDDASILMPKFASTLKALIGNKEKLSEMARTPLNEHCSAVLLKTLPEKLGDPGKFLIPCDFPVMAECLALADLSARINLMPFFMWKRLSLPDLKPTCMTLELADRSISRPVWVAEDVYVRVGSFNFSADFVVVDFDADPRVPLILGRLFLKTGKALIDVFEVDEPPEVELKDLPPHLEYAFLEGRVHGCRNEDNELIPTRLVMGWRVCINYRKLNEATRKDHFPLSFMDQMLERLAGNQYYCFLDGFFGYFQILIDPKDQEKTTFTCPYKTFAYRRMLFGLCNAPGTFQRCMMAIFHDMIEKTMEVFMDDFSVFGNSFQSLLFHLERILKRCEDTNLCLNWEKSHFMVKEGIVLGHKISKKLTEAPILIALDWDMPFELMCDASDYAIGAVLGQCQDKHFRSIHYASKTMTEAESNSATTEKEMLAVVLLLQEFAFKVIDTKGAENLAAGHLSRLENPHQNVLDPKEINESFPLETLNLVSTHSNQSTPWFADFANNHAGNFIVKGMSSQQKSKFIKDVKHYFWDDPYLFKICVDHVIRRCVSGQEAVEILKACHYGPTGGPFPSLRGNKYILIAVDYLSKWVEAKALPTNDSRVTSGQVEVSNRGLKRILERAVGENRASWSDKLDAALWVFCTAYKTPIGCTPYKLVYEKACHLPVELEHKAYWALKHANFDLKTVGDHRKVQINELNELRD</sequence>
<dbReference type="CDD" id="cd01647">
    <property type="entry name" value="RT_LTR"/>
    <property type="match status" value="1"/>
</dbReference>
<evidence type="ECO:0000256" key="6">
    <source>
        <dbReference type="ARBA" id="ARBA00022801"/>
    </source>
</evidence>
<keyword evidence="11" id="KW-0239">DNA-directed DNA polymerase</keyword>
<gene>
    <name evidence="11" type="ORF">Tci_402139</name>
</gene>
<feature type="domain" description="Reverse transcriptase RNase H-like" evidence="10">
    <location>
        <begin position="520"/>
        <end position="585"/>
    </location>
</feature>
<dbReference type="InterPro" id="IPR041373">
    <property type="entry name" value="RT_RNaseH"/>
</dbReference>
<dbReference type="Pfam" id="PF17917">
    <property type="entry name" value="RT_RNaseH"/>
    <property type="match status" value="1"/>
</dbReference>
<dbReference type="AlphaFoldDB" id="A0A699HJH2"/>
<dbReference type="EMBL" id="BKCJ010167345">
    <property type="protein sequence ID" value="GEY30165.1"/>
    <property type="molecule type" value="Genomic_DNA"/>
</dbReference>
<evidence type="ECO:0000256" key="8">
    <source>
        <dbReference type="SAM" id="MobiDB-lite"/>
    </source>
</evidence>
<evidence type="ECO:0000256" key="2">
    <source>
        <dbReference type="ARBA" id="ARBA00022679"/>
    </source>
</evidence>
<protein>
    <recommendedName>
        <fullName evidence="1">RNA-directed DNA polymerase</fullName>
        <ecNumber evidence="1">2.7.7.49</ecNumber>
    </recommendedName>
</protein>
<feature type="domain" description="Reverse transcriptase" evidence="9">
    <location>
        <begin position="352"/>
        <end position="506"/>
    </location>
</feature>
<proteinExistence type="predicted"/>
<dbReference type="InterPro" id="IPR036397">
    <property type="entry name" value="RNaseH_sf"/>
</dbReference>
<keyword evidence="7" id="KW-0695">RNA-directed DNA polymerase</keyword>
<dbReference type="EC" id="2.7.7.49" evidence="1"/>
<keyword evidence="3" id="KW-0548">Nucleotidyltransferase</keyword>
<dbReference type="SUPFAM" id="SSF56672">
    <property type="entry name" value="DNA/RNA polymerases"/>
    <property type="match status" value="1"/>
</dbReference>
<dbReference type="CDD" id="cd00303">
    <property type="entry name" value="retropepsin_like"/>
    <property type="match status" value="1"/>
</dbReference>
<keyword evidence="6" id="KW-0378">Hydrolase</keyword>
<dbReference type="GO" id="GO:0003676">
    <property type="term" value="F:nucleic acid binding"/>
    <property type="evidence" value="ECO:0007669"/>
    <property type="project" value="InterPro"/>
</dbReference>
<dbReference type="PANTHER" id="PTHR24559">
    <property type="entry name" value="TRANSPOSON TY3-I GAG-POL POLYPROTEIN"/>
    <property type="match status" value="1"/>
</dbReference>
<dbReference type="SUPFAM" id="SSF53098">
    <property type="entry name" value="Ribonuclease H-like"/>
    <property type="match status" value="1"/>
</dbReference>
<evidence type="ECO:0000256" key="1">
    <source>
        <dbReference type="ARBA" id="ARBA00012493"/>
    </source>
</evidence>
<dbReference type="Gene3D" id="3.30.70.270">
    <property type="match status" value="1"/>
</dbReference>
<keyword evidence="4" id="KW-0540">Nuclease</keyword>
<evidence type="ECO:0000313" key="11">
    <source>
        <dbReference type="EMBL" id="GEY30165.1"/>
    </source>
</evidence>
<comment type="caution">
    <text evidence="11">The sequence shown here is derived from an EMBL/GenBank/DDBJ whole genome shotgun (WGS) entry which is preliminary data.</text>
</comment>
<dbReference type="Gene3D" id="3.10.10.10">
    <property type="entry name" value="HIV Type 1 Reverse Transcriptase, subunit A, domain 1"/>
    <property type="match status" value="1"/>
</dbReference>
<feature type="region of interest" description="Disordered" evidence="8">
    <location>
        <begin position="101"/>
        <end position="127"/>
    </location>
</feature>
<evidence type="ECO:0000259" key="10">
    <source>
        <dbReference type="Pfam" id="PF17917"/>
    </source>
</evidence>
<evidence type="ECO:0000256" key="4">
    <source>
        <dbReference type="ARBA" id="ARBA00022722"/>
    </source>
</evidence>
<accession>A0A699HJH2</accession>
<feature type="non-terminal residue" evidence="11">
    <location>
        <position position="1"/>
    </location>
</feature>
<name>A0A699HJH2_TANCI</name>
<dbReference type="Pfam" id="PF00078">
    <property type="entry name" value="RVT_1"/>
    <property type="match status" value="1"/>
</dbReference>
<dbReference type="InterPro" id="IPR021109">
    <property type="entry name" value="Peptidase_aspartic_dom_sf"/>
</dbReference>
<keyword evidence="5" id="KW-0255">Endonuclease</keyword>
<organism evidence="11">
    <name type="scientific">Tanacetum cinerariifolium</name>
    <name type="common">Dalmatian daisy</name>
    <name type="synonym">Chrysanthemum cinerariifolium</name>
    <dbReference type="NCBI Taxonomy" id="118510"/>
    <lineage>
        <taxon>Eukaryota</taxon>
        <taxon>Viridiplantae</taxon>
        <taxon>Streptophyta</taxon>
        <taxon>Embryophyta</taxon>
        <taxon>Tracheophyta</taxon>
        <taxon>Spermatophyta</taxon>
        <taxon>Magnoliopsida</taxon>
        <taxon>eudicotyledons</taxon>
        <taxon>Gunneridae</taxon>
        <taxon>Pentapetalae</taxon>
        <taxon>asterids</taxon>
        <taxon>campanulids</taxon>
        <taxon>Asterales</taxon>
        <taxon>Asteraceae</taxon>
        <taxon>Asteroideae</taxon>
        <taxon>Anthemideae</taxon>
        <taxon>Anthemidinae</taxon>
        <taxon>Tanacetum</taxon>
    </lineage>
</organism>